<gene>
    <name evidence="1" type="ORF">RHMOL_Rhmol08G0291300</name>
</gene>
<dbReference type="Proteomes" id="UP001062846">
    <property type="component" value="Chromosome 8"/>
</dbReference>
<protein>
    <submittedName>
        <fullName evidence="1">Uncharacterized protein</fullName>
    </submittedName>
</protein>
<dbReference type="EMBL" id="CM046395">
    <property type="protein sequence ID" value="KAI8544372.1"/>
    <property type="molecule type" value="Genomic_DNA"/>
</dbReference>
<evidence type="ECO:0000313" key="1">
    <source>
        <dbReference type="EMBL" id="KAI8544372.1"/>
    </source>
</evidence>
<organism evidence="1 2">
    <name type="scientific">Rhododendron molle</name>
    <name type="common">Chinese azalea</name>
    <name type="synonym">Azalea mollis</name>
    <dbReference type="NCBI Taxonomy" id="49168"/>
    <lineage>
        <taxon>Eukaryota</taxon>
        <taxon>Viridiplantae</taxon>
        <taxon>Streptophyta</taxon>
        <taxon>Embryophyta</taxon>
        <taxon>Tracheophyta</taxon>
        <taxon>Spermatophyta</taxon>
        <taxon>Magnoliopsida</taxon>
        <taxon>eudicotyledons</taxon>
        <taxon>Gunneridae</taxon>
        <taxon>Pentapetalae</taxon>
        <taxon>asterids</taxon>
        <taxon>Ericales</taxon>
        <taxon>Ericaceae</taxon>
        <taxon>Ericoideae</taxon>
        <taxon>Rhodoreae</taxon>
        <taxon>Rhododendron</taxon>
    </lineage>
</organism>
<comment type="caution">
    <text evidence="1">The sequence shown here is derived from an EMBL/GenBank/DDBJ whole genome shotgun (WGS) entry which is preliminary data.</text>
</comment>
<reference evidence="1" key="1">
    <citation type="submission" date="2022-02" db="EMBL/GenBank/DDBJ databases">
        <title>Plant Genome Project.</title>
        <authorList>
            <person name="Zhang R.-G."/>
        </authorList>
    </citation>
    <scope>NUCLEOTIDE SEQUENCE</scope>
    <source>
        <strain evidence="1">AT1</strain>
    </source>
</reference>
<keyword evidence="2" id="KW-1185">Reference proteome</keyword>
<proteinExistence type="predicted"/>
<evidence type="ECO:0000313" key="2">
    <source>
        <dbReference type="Proteomes" id="UP001062846"/>
    </source>
</evidence>
<name>A0ACC0MTM5_RHOML</name>
<accession>A0ACC0MTM5</accession>
<sequence>MSSKGSRATAAVVARNDKGALIDGTFSFFSSSSVLRGELEALRKACFLAKDFRRFPVTVESDSKMAISLSVSELVPPWEVHPVVMDIRELHRQHNFEFVWVRRWPTRQPIRWPLWQEKGSCLLTGFLILQPLCLVVFYILM</sequence>